<dbReference type="Proteomes" id="UP001597373">
    <property type="component" value="Unassembled WGS sequence"/>
</dbReference>
<organism evidence="1 2">
    <name type="scientific">Chelativorans composti</name>
    <dbReference type="NCBI Taxonomy" id="768533"/>
    <lineage>
        <taxon>Bacteria</taxon>
        <taxon>Pseudomonadati</taxon>
        <taxon>Pseudomonadota</taxon>
        <taxon>Alphaproteobacteria</taxon>
        <taxon>Hyphomicrobiales</taxon>
        <taxon>Phyllobacteriaceae</taxon>
        <taxon>Chelativorans</taxon>
    </lineage>
</organism>
<evidence type="ECO:0000313" key="2">
    <source>
        <dbReference type="Proteomes" id="UP001597373"/>
    </source>
</evidence>
<name>A0ABW5DIZ8_9HYPH</name>
<reference evidence="2" key="1">
    <citation type="journal article" date="2019" name="Int. J. Syst. Evol. Microbiol.">
        <title>The Global Catalogue of Microorganisms (GCM) 10K type strain sequencing project: providing services to taxonomists for standard genome sequencing and annotation.</title>
        <authorList>
            <consortium name="The Broad Institute Genomics Platform"/>
            <consortium name="The Broad Institute Genome Sequencing Center for Infectious Disease"/>
            <person name="Wu L."/>
            <person name="Ma J."/>
        </authorList>
    </citation>
    <scope>NUCLEOTIDE SEQUENCE [LARGE SCALE GENOMIC DNA]</scope>
    <source>
        <strain evidence="2">KCTC 23707</strain>
    </source>
</reference>
<dbReference type="RefSeq" id="WP_378188614.1">
    <property type="nucleotide sequence ID" value="NZ_JBHUIR010000041.1"/>
</dbReference>
<accession>A0ABW5DIZ8</accession>
<proteinExistence type="predicted"/>
<dbReference type="EMBL" id="JBHUIR010000041">
    <property type="protein sequence ID" value="MFD2260493.1"/>
    <property type="molecule type" value="Genomic_DNA"/>
</dbReference>
<gene>
    <name evidence="1" type="ORF">ACFSMZ_12060</name>
</gene>
<comment type="caution">
    <text evidence="1">The sequence shown here is derived from an EMBL/GenBank/DDBJ whole genome shotgun (WGS) entry which is preliminary data.</text>
</comment>
<evidence type="ECO:0000313" key="1">
    <source>
        <dbReference type="EMBL" id="MFD2260493.1"/>
    </source>
</evidence>
<sequence length="165" mass="17250">PLWSSFMVKTILQGGPVQWGWIKTDDGGIARVVATLSASTFRGEGGHSESGRKASALAKIVEWGQEAGEPGDWVVGMSASVHQRVREEEPDGDRDIGQYQCESDGSSVTLSVSVPVRVGEGADIAHEGSGSESVPILSILGQLISLLPSQSEPLALDEGSALPVI</sequence>
<keyword evidence="2" id="KW-1185">Reference proteome</keyword>
<protein>
    <submittedName>
        <fullName evidence="1">Uncharacterized protein</fullName>
    </submittedName>
</protein>
<feature type="non-terminal residue" evidence="1">
    <location>
        <position position="1"/>
    </location>
</feature>